<feature type="compositionally biased region" description="Basic and acidic residues" evidence="1">
    <location>
        <begin position="1"/>
        <end position="24"/>
    </location>
</feature>
<feature type="compositionally biased region" description="Basic and acidic residues" evidence="1">
    <location>
        <begin position="90"/>
        <end position="99"/>
    </location>
</feature>
<proteinExistence type="predicted"/>
<feature type="compositionally biased region" description="Polar residues" evidence="1">
    <location>
        <begin position="77"/>
        <end position="89"/>
    </location>
</feature>
<dbReference type="AlphaFoldDB" id="F0W7R2"/>
<gene>
    <name evidence="2" type="primary">AlNc14C31G2866</name>
    <name evidence="2" type="ORF">ALNC14_033070</name>
</gene>
<dbReference type="EMBL" id="FR824076">
    <property type="protein sequence ID" value="CCA17164.1"/>
    <property type="molecule type" value="Genomic_DNA"/>
</dbReference>
<protein>
    <submittedName>
        <fullName evidence="2">AlNc14C31G2866 protein</fullName>
    </submittedName>
</protein>
<feature type="compositionally biased region" description="Polar residues" evidence="1">
    <location>
        <begin position="25"/>
        <end position="37"/>
    </location>
</feature>
<organism evidence="2">
    <name type="scientific">Albugo laibachii Nc14</name>
    <dbReference type="NCBI Taxonomy" id="890382"/>
    <lineage>
        <taxon>Eukaryota</taxon>
        <taxon>Sar</taxon>
        <taxon>Stramenopiles</taxon>
        <taxon>Oomycota</taxon>
        <taxon>Peronosporomycetes</taxon>
        <taxon>Albuginales</taxon>
        <taxon>Albuginaceae</taxon>
        <taxon>Albugo</taxon>
    </lineage>
</organism>
<sequence length="112" mass="12084">MSDSRKIHQTLKENHETSTARRSEPTSSRTVESTESIVQGVGPSGANKVPERSSRGSLPASPIREECNKVNDEPSSRTRASNPASPLTEKSTRRMEHGDSSSSPSLKGAHDN</sequence>
<evidence type="ECO:0000313" key="2">
    <source>
        <dbReference type="EMBL" id="CCA17164.1"/>
    </source>
</evidence>
<name>F0W7R2_9STRA</name>
<dbReference type="HOGENOM" id="CLU_2150563_0_0_1"/>
<reference evidence="2" key="1">
    <citation type="journal article" date="2011" name="PLoS Biol.">
        <title>Gene gain and loss during evolution of obligate parasitism in the white rust pathogen of Arabidopsis thaliana.</title>
        <authorList>
            <person name="Kemen E."/>
            <person name="Gardiner A."/>
            <person name="Schultz-Larsen T."/>
            <person name="Kemen A.C."/>
            <person name="Balmuth A.L."/>
            <person name="Robert-Seilaniantz A."/>
            <person name="Bailey K."/>
            <person name="Holub E."/>
            <person name="Studholme D.J."/>
            <person name="Maclean D."/>
            <person name="Jones J.D."/>
        </authorList>
    </citation>
    <scope>NUCLEOTIDE SEQUENCE</scope>
</reference>
<feature type="region of interest" description="Disordered" evidence="1">
    <location>
        <begin position="1"/>
        <end position="112"/>
    </location>
</feature>
<reference evidence="2" key="2">
    <citation type="submission" date="2011-02" db="EMBL/GenBank/DDBJ databases">
        <authorList>
            <person name="MacLean D."/>
        </authorList>
    </citation>
    <scope>NUCLEOTIDE SEQUENCE</scope>
</reference>
<feature type="compositionally biased region" description="Basic and acidic residues" evidence="1">
    <location>
        <begin position="63"/>
        <end position="76"/>
    </location>
</feature>
<evidence type="ECO:0000256" key="1">
    <source>
        <dbReference type="SAM" id="MobiDB-lite"/>
    </source>
</evidence>
<accession>F0W7R2</accession>